<evidence type="ECO:0000256" key="7">
    <source>
        <dbReference type="SAM" id="MobiDB-lite"/>
    </source>
</evidence>
<dbReference type="PROSITE" id="PS50103">
    <property type="entry name" value="ZF_C3H1"/>
    <property type="match status" value="3"/>
</dbReference>
<dbReference type="Gramene" id="EFJ14514">
    <property type="protein sequence ID" value="EFJ14514"/>
    <property type="gene ID" value="SELMODRAFT_423520"/>
</dbReference>
<feature type="zinc finger region" description="C3H1-type" evidence="6">
    <location>
        <begin position="153"/>
        <end position="181"/>
    </location>
</feature>
<accession>D8SLZ2</accession>
<dbReference type="GO" id="GO:0006355">
    <property type="term" value="P:regulation of DNA-templated transcription"/>
    <property type="evidence" value="ECO:0007669"/>
    <property type="project" value="UniProtKB-ARBA"/>
</dbReference>
<feature type="zinc finger region" description="C3H1-type" evidence="6">
    <location>
        <begin position="109"/>
        <end position="136"/>
    </location>
</feature>
<keyword evidence="4 6" id="KW-0862">Zinc</keyword>
<dbReference type="InterPro" id="IPR036855">
    <property type="entry name" value="Znf_CCCH_sf"/>
</dbReference>
<dbReference type="EMBL" id="GL377627">
    <property type="protein sequence ID" value="EFJ14514.1"/>
    <property type="molecule type" value="Genomic_DNA"/>
</dbReference>
<dbReference type="STRING" id="88036.D8SLZ2"/>
<organism evidence="10">
    <name type="scientific">Selaginella moellendorffii</name>
    <name type="common">Spikemoss</name>
    <dbReference type="NCBI Taxonomy" id="88036"/>
    <lineage>
        <taxon>Eukaryota</taxon>
        <taxon>Viridiplantae</taxon>
        <taxon>Streptophyta</taxon>
        <taxon>Embryophyta</taxon>
        <taxon>Tracheophyta</taxon>
        <taxon>Lycopodiopsida</taxon>
        <taxon>Selaginellales</taxon>
        <taxon>Selaginellaceae</taxon>
        <taxon>Selaginella</taxon>
    </lineage>
</organism>
<evidence type="ECO:0000256" key="3">
    <source>
        <dbReference type="ARBA" id="ARBA00022771"/>
    </source>
</evidence>
<dbReference type="FunCoup" id="D8SLZ2">
    <property type="interactions" value="1373"/>
</dbReference>
<dbReference type="GO" id="GO:0003677">
    <property type="term" value="F:DNA binding"/>
    <property type="evidence" value="ECO:0007669"/>
    <property type="project" value="UniProtKB-KW"/>
</dbReference>
<evidence type="ECO:0000256" key="4">
    <source>
        <dbReference type="ARBA" id="ARBA00022833"/>
    </source>
</evidence>
<dbReference type="HOGENOM" id="CLU_1002564_0_0_1"/>
<feature type="zinc finger region" description="C3H1-type" evidence="6">
    <location>
        <begin position="54"/>
        <end position="81"/>
    </location>
</feature>
<feature type="region of interest" description="Disordered" evidence="7">
    <location>
        <begin position="1"/>
        <end position="22"/>
    </location>
</feature>
<reference evidence="9 10" key="1">
    <citation type="journal article" date="2011" name="Science">
        <title>The Selaginella genome identifies genetic changes associated with the evolution of vascular plants.</title>
        <authorList>
            <person name="Banks J.A."/>
            <person name="Nishiyama T."/>
            <person name="Hasebe M."/>
            <person name="Bowman J.L."/>
            <person name="Gribskov M."/>
            <person name="dePamphilis C."/>
            <person name="Albert V.A."/>
            <person name="Aono N."/>
            <person name="Aoyama T."/>
            <person name="Ambrose B.A."/>
            <person name="Ashton N.W."/>
            <person name="Axtell M.J."/>
            <person name="Barker E."/>
            <person name="Barker M.S."/>
            <person name="Bennetzen J.L."/>
            <person name="Bonawitz N.D."/>
            <person name="Chapple C."/>
            <person name="Cheng C."/>
            <person name="Correa L.G."/>
            <person name="Dacre M."/>
            <person name="DeBarry J."/>
            <person name="Dreyer I."/>
            <person name="Elias M."/>
            <person name="Engstrom E.M."/>
            <person name="Estelle M."/>
            <person name="Feng L."/>
            <person name="Finet C."/>
            <person name="Floyd S.K."/>
            <person name="Frommer W.B."/>
            <person name="Fujita T."/>
            <person name="Gramzow L."/>
            <person name="Gutensohn M."/>
            <person name="Harholt J."/>
            <person name="Hattori M."/>
            <person name="Heyl A."/>
            <person name="Hirai T."/>
            <person name="Hiwatashi Y."/>
            <person name="Ishikawa M."/>
            <person name="Iwata M."/>
            <person name="Karol K.G."/>
            <person name="Koehler B."/>
            <person name="Kolukisaoglu U."/>
            <person name="Kubo M."/>
            <person name="Kurata T."/>
            <person name="Lalonde S."/>
            <person name="Li K."/>
            <person name="Li Y."/>
            <person name="Litt A."/>
            <person name="Lyons E."/>
            <person name="Manning G."/>
            <person name="Maruyama T."/>
            <person name="Michael T.P."/>
            <person name="Mikami K."/>
            <person name="Miyazaki S."/>
            <person name="Morinaga S."/>
            <person name="Murata T."/>
            <person name="Mueller-Roeber B."/>
            <person name="Nelson D.R."/>
            <person name="Obara M."/>
            <person name="Oguri Y."/>
            <person name="Olmstead R.G."/>
            <person name="Onodera N."/>
            <person name="Petersen B.L."/>
            <person name="Pils B."/>
            <person name="Prigge M."/>
            <person name="Rensing S.A."/>
            <person name="Riano-Pachon D.M."/>
            <person name="Roberts A.W."/>
            <person name="Sato Y."/>
            <person name="Scheller H.V."/>
            <person name="Schulz B."/>
            <person name="Schulz C."/>
            <person name="Shakirov E.V."/>
            <person name="Shibagaki N."/>
            <person name="Shinohara N."/>
            <person name="Shippen D.E."/>
            <person name="Soerensen I."/>
            <person name="Sotooka R."/>
            <person name="Sugimoto N."/>
            <person name="Sugita M."/>
            <person name="Sumikawa N."/>
            <person name="Tanurdzic M."/>
            <person name="Theissen G."/>
            <person name="Ulvskov P."/>
            <person name="Wakazuki S."/>
            <person name="Weng J.K."/>
            <person name="Willats W.W."/>
            <person name="Wipf D."/>
            <person name="Wolf P.G."/>
            <person name="Yang L."/>
            <person name="Zimmer A.D."/>
            <person name="Zhu Q."/>
            <person name="Mitros T."/>
            <person name="Hellsten U."/>
            <person name="Loque D."/>
            <person name="Otillar R."/>
            <person name="Salamov A."/>
            <person name="Schmutz J."/>
            <person name="Shapiro H."/>
            <person name="Lindquist E."/>
            <person name="Lucas S."/>
            <person name="Rokhsar D."/>
            <person name="Grigoriev I.V."/>
        </authorList>
    </citation>
    <scope>NUCLEOTIDE SEQUENCE [LARGE SCALE GENOMIC DNA]</scope>
</reference>
<dbReference type="InterPro" id="IPR045877">
    <property type="entry name" value="ZFP36-like"/>
</dbReference>
<sequence>MEELREEDHGEKLLGDDSITASSQRTMMESSWYEFVDHQTSSSMAMDSSKAKVFYKTKLCSKFIAGSCPFEARCNFAHGVEELRRPAADLVAAGPSFPLDPAAGVHSQSFKTRPCKFFREGSCPYADRCTFLHDEAPSSSCSSIDHSSIRPPNWKTRICNQWESSGRCSFGGKCHFAHGAGELQKADNFQHKQLAEAAIYDCGFAWSSIDSYDWTPPGDQQLDFYTQQSQYSTDCPFQFPYLRPELYGHGVYPALQNGFVGNGSSFQEQDDGRRYGDL</sequence>
<dbReference type="SUPFAM" id="SSF90229">
    <property type="entry name" value="CCCH zinc finger"/>
    <property type="match status" value="3"/>
</dbReference>
<dbReference type="Proteomes" id="UP000001514">
    <property type="component" value="Unassembled WGS sequence"/>
</dbReference>
<dbReference type="Gene3D" id="4.10.1000.10">
    <property type="entry name" value="Zinc finger, CCCH-type"/>
    <property type="match status" value="3"/>
</dbReference>
<keyword evidence="10" id="KW-1185">Reference proteome</keyword>
<evidence type="ECO:0000259" key="8">
    <source>
        <dbReference type="PROSITE" id="PS50103"/>
    </source>
</evidence>
<dbReference type="FunFam" id="4.10.1000.10:FF:000003">
    <property type="entry name" value="Zinc finger CCCH domain-containing protein"/>
    <property type="match status" value="1"/>
</dbReference>
<gene>
    <name evidence="9" type="ORF">SELMODRAFT_423520</name>
</gene>
<dbReference type="KEGG" id="smo:SELMODRAFT_423520"/>
<proteinExistence type="predicted"/>
<evidence type="ECO:0000256" key="1">
    <source>
        <dbReference type="ARBA" id="ARBA00022723"/>
    </source>
</evidence>
<dbReference type="GO" id="GO:0003729">
    <property type="term" value="F:mRNA binding"/>
    <property type="evidence" value="ECO:0007669"/>
    <property type="project" value="InterPro"/>
</dbReference>
<feature type="domain" description="C3H1-type" evidence="8">
    <location>
        <begin position="54"/>
        <end position="81"/>
    </location>
</feature>
<dbReference type="Pfam" id="PF00642">
    <property type="entry name" value="zf-CCCH"/>
    <property type="match status" value="3"/>
</dbReference>
<protein>
    <recommendedName>
        <fullName evidence="8">C3H1-type domain-containing protein</fullName>
    </recommendedName>
</protein>
<keyword evidence="1 6" id="KW-0479">Metal-binding</keyword>
<dbReference type="InterPro" id="IPR000571">
    <property type="entry name" value="Znf_CCCH"/>
</dbReference>
<evidence type="ECO:0000256" key="5">
    <source>
        <dbReference type="ARBA" id="ARBA00023125"/>
    </source>
</evidence>
<keyword evidence="2" id="KW-0677">Repeat</keyword>
<dbReference type="AlphaFoldDB" id="D8SLZ2"/>
<dbReference type="GO" id="GO:0008270">
    <property type="term" value="F:zinc ion binding"/>
    <property type="evidence" value="ECO:0007669"/>
    <property type="project" value="UniProtKB-KW"/>
</dbReference>
<feature type="domain" description="C3H1-type" evidence="8">
    <location>
        <begin position="109"/>
        <end position="136"/>
    </location>
</feature>
<keyword evidence="3 6" id="KW-0863">Zinc-finger</keyword>
<dbReference type="PANTHER" id="PTHR12547:SF156">
    <property type="entry name" value="ZINC FINGER CCCH DOMAIN-CONTAINING PROTEIN 12"/>
    <property type="match status" value="1"/>
</dbReference>
<dbReference type="FunFam" id="4.10.1000.10:FF:000016">
    <property type="entry name" value="Zinc finger CCCH domain-containing protein"/>
    <property type="match status" value="1"/>
</dbReference>
<dbReference type="PANTHER" id="PTHR12547">
    <property type="entry name" value="CCCH ZINC FINGER/TIS11-RELATED"/>
    <property type="match status" value="1"/>
</dbReference>
<evidence type="ECO:0000256" key="2">
    <source>
        <dbReference type="ARBA" id="ARBA00022737"/>
    </source>
</evidence>
<feature type="compositionally biased region" description="Basic and acidic residues" evidence="7">
    <location>
        <begin position="1"/>
        <end position="15"/>
    </location>
</feature>
<dbReference type="InParanoid" id="D8SLZ2"/>
<evidence type="ECO:0000313" key="10">
    <source>
        <dbReference type="Proteomes" id="UP000001514"/>
    </source>
</evidence>
<evidence type="ECO:0000313" key="9">
    <source>
        <dbReference type="EMBL" id="EFJ14514.1"/>
    </source>
</evidence>
<dbReference type="SMART" id="SM00356">
    <property type="entry name" value="ZnF_C3H1"/>
    <property type="match status" value="3"/>
</dbReference>
<keyword evidence="5" id="KW-0238">DNA-binding</keyword>
<name>D8SLZ2_SELML</name>
<dbReference type="eggNOG" id="KOG1677">
    <property type="taxonomic scope" value="Eukaryota"/>
</dbReference>
<evidence type="ECO:0000256" key="6">
    <source>
        <dbReference type="PROSITE-ProRule" id="PRU00723"/>
    </source>
</evidence>
<feature type="domain" description="C3H1-type" evidence="8">
    <location>
        <begin position="153"/>
        <end position="181"/>
    </location>
</feature>